<keyword evidence="2" id="KW-1185">Reference proteome</keyword>
<name>A0ABT0TPM9_9FLAO</name>
<dbReference type="EMBL" id="JAMLJM010000005">
    <property type="protein sequence ID" value="MCL9809236.1"/>
    <property type="molecule type" value="Genomic_DNA"/>
</dbReference>
<reference evidence="1 2" key="1">
    <citation type="submission" date="2022-05" db="EMBL/GenBank/DDBJ databases">
        <title>Flavobacterium sp., isolated from activated sludge.</title>
        <authorList>
            <person name="Ran Q."/>
        </authorList>
    </citation>
    <scope>NUCLEOTIDE SEQUENCE [LARGE SCALE GENOMIC DNA]</scope>
    <source>
        <strain evidence="1 2">HXWNR70</strain>
    </source>
</reference>
<evidence type="ECO:0000313" key="2">
    <source>
        <dbReference type="Proteomes" id="UP001317191"/>
    </source>
</evidence>
<comment type="caution">
    <text evidence="1">The sequence shown here is derived from an EMBL/GenBank/DDBJ whole genome shotgun (WGS) entry which is preliminary data.</text>
</comment>
<dbReference type="InterPro" id="IPR019850">
    <property type="entry name" value="GldD-like"/>
</dbReference>
<accession>A0ABT0TPM9</accession>
<dbReference type="NCBIfam" id="TIGR03512">
    <property type="entry name" value="GldD_lipo"/>
    <property type="match status" value="1"/>
</dbReference>
<gene>
    <name evidence="1" type="primary">gldD</name>
    <name evidence="1" type="ORF">NAT50_07670</name>
</gene>
<dbReference type="Proteomes" id="UP001317191">
    <property type="component" value="Unassembled WGS sequence"/>
</dbReference>
<sequence>MSKKILSLCFIIALTASVIGCKKDVLPKPKAYLSLNYPEPKYLTFDKNCGYTFDYNTVGKVIDQGNCNFHIEYPKLKATVYLTYKPVQNNIDKLLRDAQKLTYEHVIKADGIVEQPYVNKEQKTYGMFYEVGGNAASQSQFYLTDSTKHFLVGSVYFYAKPNFDSVLPAAHYIKNDLRMLMESLKWKK</sequence>
<dbReference type="RefSeq" id="WP_250592643.1">
    <property type="nucleotide sequence ID" value="NZ_JAMLJM010000005.1"/>
</dbReference>
<proteinExistence type="predicted"/>
<evidence type="ECO:0000313" key="1">
    <source>
        <dbReference type="EMBL" id="MCL9809236.1"/>
    </source>
</evidence>
<protein>
    <submittedName>
        <fullName evidence="1">Gliding motility lipoprotein GldD</fullName>
    </submittedName>
</protein>
<dbReference type="Pfam" id="PF25593">
    <property type="entry name" value="GldD_lipo"/>
    <property type="match status" value="1"/>
</dbReference>
<organism evidence="1 2">
    <name type="scientific">Flavobacterium luminosum</name>
    <dbReference type="NCBI Taxonomy" id="2949086"/>
    <lineage>
        <taxon>Bacteria</taxon>
        <taxon>Pseudomonadati</taxon>
        <taxon>Bacteroidota</taxon>
        <taxon>Flavobacteriia</taxon>
        <taxon>Flavobacteriales</taxon>
        <taxon>Flavobacteriaceae</taxon>
        <taxon>Flavobacterium</taxon>
    </lineage>
</organism>
<dbReference type="PROSITE" id="PS51257">
    <property type="entry name" value="PROKAR_LIPOPROTEIN"/>
    <property type="match status" value="1"/>
</dbReference>
<keyword evidence="1" id="KW-0449">Lipoprotein</keyword>